<organism evidence="1">
    <name type="scientific">Riptortus pedestris</name>
    <name type="common">Bean bug</name>
    <dbReference type="NCBI Taxonomy" id="329032"/>
    <lineage>
        <taxon>Eukaryota</taxon>
        <taxon>Metazoa</taxon>
        <taxon>Ecdysozoa</taxon>
        <taxon>Arthropoda</taxon>
        <taxon>Hexapoda</taxon>
        <taxon>Insecta</taxon>
        <taxon>Pterygota</taxon>
        <taxon>Neoptera</taxon>
        <taxon>Paraneoptera</taxon>
        <taxon>Hemiptera</taxon>
        <taxon>Heteroptera</taxon>
        <taxon>Panheteroptera</taxon>
        <taxon>Pentatomomorpha</taxon>
        <taxon>Coreoidea</taxon>
        <taxon>Alydidae</taxon>
        <taxon>Riptortus</taxon>
    </lineage>
</organism>
<accession>R4WKX1</accession>
<sequence length="235" mass="27216">MERQICCDKILRGNDIIYRLDRVVIGDESLKQFGFDVTWIRGNKEWLAYKVMGNNLVPYYDFVLKKYMFESGLTDEQLSAPGSDWFDLYALEKEFKIRMYKHHGKPLAFYIKNKGPVVVDKSKGLEVQGGHLVYKSGGLQQPLNLDKMLESAKRLTSLLGDEVEVMNISYLEFKEQYLNFDKELGASEAFRANCEKVKANNIKTKAKKVIYHNKHIRDKDVIKQSSGISKEKQQE</sequence>
<protein>
    <submittedName>
        <fullName evidence="1">Unkown protein</fullName>
    </submittedName>
</protein>
<dbReference type="AlphaFoldDB" id="R4WKX1"/>
<evidence type="ECO:0000313" key="1">
    <source>
        <dbReference type="EMBL" id="BAN21485.1"/>
    </source>
</evidence>
<proteinExistence type="evidence at transcript level"/>
<feature type="non-terminal residue" evidence="1">
    <location>
        <position position="235"/>
    </location>
</feature>
<reference evidence="1" key="1">
    <citation type="journal article" date="2013" name="PLoS ONE">
        <title>Gene expression in gut symbiotic organ of stinkbug affected by extracellular bacterial symbiont.</title>
        <authorList>
            <person name="Futahashi R."/>
            <person name="Tanaka K."/>
            <person name="Tanahashi M."/>
            <person name="Nikoh N."/>
            <person name="Kikuchi Y."/>
            <person name="Lee B.L."/>
            <person name="Fukatsu T."/>
        </authorList>
    </citation>
    <scope>NUCLEOTIDE SEQUENCE</scope>
    <source>
        <tissue evidence="1">Midgut</tissue>
    </source>
</reference>
<name>R4WKX1_RIPPE</name>
<dbReference type="EMBL" id="AK418273">
    <property type="protein sequence ID" value="BAN21485.1"/>
    <property type="molecule type" value="mRNA"/>
</dbReference>